<gene>
    <name evidence="1" type="ORF">PI499_03945</name>
</gene>
<name>A0ABT4WMA8_PSEFR</name>
<sequence length="68" mass="7270">MSSASFFIVMASLLIGAPAVRDSGYRGYRQCSSQYQGKDFHGALPVVIEKLQIPATPDDSAKDAVLGH</sequence>
<accession>A0ABT4WMA8</accession>
<keyword evidence="2" id="KW-1185">Reference proteome</keyword>
<proteinExistence type="predicted"/>
<evidence type="ECO:0000313" key="1">
    <source>
        <dbReference type="EMBL" id="MDA7021040.1"/>
    </source>
</evidence>
<protein>
    <submittedName>
        <fullName evidence="1">Uncharacterized protein</fullName>
    </submittedName>
</protein>
<reference evidence="1 2" key="1">
    <citation type="submission" date="2023-01" db="EMBL/GenBank/DDBJ databases">
        <title>Effects of deletion of Siderophore biosynthase gene in Pseudomonas fragi on quorum sensing and spoliage ability.</title>
        <authorList>
            <person name="Cui F."/>
            <person name="Wang D."/>
            <person name="Liu J."/>
            <person name="Wang Q."/>
            <person name="Li T."/>
            <person name="Li J."/>
        </authorList>
    </citation>
    <scope>NUCLEOTIDE SEQUENCE [LARGE SCALE GENOMIC DNA]</scope>
    <source>
        <strain evidence="1 2">MS-10</strain>
    </source>
</reference>
<comment type="caution">
    <text evidence="1">The sequence shown here is derived from an EMBL/GenBank/DDBJ whole genome shotgun (WGS) entry which is preliminary data.</text>
</comment>
<evidence type="ECO:0000313" key="2">
    <source>
        <dbReference type="Proteomes" id="UP001212337"/>
    </source>
</evidence>
<dbReference type="Proteomes" id="UP001212337">
    <property type="component" value="Unassembled WGS sequence"/>
</dbReference>
<dbReference type="EMBL" id="JAQJVI010000003">
    <property type="protein sequence ID" value="MDA7021040.1"/>
    <property type="molecule type" value="Genomic_DNA"/>
</dbReference>
<organism evidence="1 2">
    <name type="scientific">Pseudomonas fragi</name>
    <dbReference type="NCBI Taxonomy" id="296"/>
    <lineage>
        <taxon>Bacteria</taxon>
        <taxon>Pseudomonadati</taxon>
        <taxon>Pseudomonadota</taxon>
        <taxon>Gammaproteobacteria</taxon>
        <taxon>Pseudomonadales</taxon>
        <taxon>Pseudomonadaceae</taxon>
        <taxon>Pseudomonas</taxon>
    </lineage>
</organism>